<evidence type="ECO:0000313" key="1">
    <source>
        <dbReference type="EMBL" id="SFA92954.1"/>
    </source>
</evidence>
<name>A0A1I0WWJ9_9CLOT</name>
<proteinExistence type="predicted"/>
<organism evidence="1 2">
    <name type="scientific">Clostridium frigidicarnis</name>
    <dbReference type="NCBI Taxonomy" id="84698"/>
    <lineage>
        <taxon>Bacteria</taxon>
        <taxon>Bacillati</taxon>
        <taxon>Bacillota</taxon>
        <taxon>Clostridia</taxon>
        <taxon>Eubacteriales</taxon>
        <taxon>Clostridiaceae</taxon>
        <taxon>Clostridium</taxon>
    </lineage>
</organism>
<gene>
    <name evidence="1" type="ORF">SAMN04488528_1006114</name>
</gene>
<evidence type="ECO:0000313" key="2">
    <source>
        <dbReference type="Proteomes" id="UP000198619"/>
    </source>
</evidence>
<sequence length="62" mass="7214">MDKDNLLKTSLEHGYEEYTENIYAEKVIYTFDKRSCGCNCNCKEKKDCSKCEKGCCKKKGMK</sequence>
<dbReference type="OrthoDB" id="10009455at2"/>
<dbReference type="AlphaFoldDB" id="A0A1I0WWJ9"/>
<protein>
    <submittedName>
        <fullName evidence="1">Uncharacterized protein</fullName>
    </submittedName>
</protein>
<dbReference type="EMBL" id="FOKI01000006">
    <property type="protein sequence ID" value="SFA92954.1"/>
    <property type="molecule type" value="Genomic_DNA"/>
</dbReference>
<keyword evidence="2" id="KW-1185">Reference proteome</keyword>
<reference evidence="1 2" key="1">
    <citation type="submission" date="2016-10" db="EMBL/GenBank/DDBJ databases">
        <authorList>
            <person name="de Groot N.N."/>
        </authorList>
    </citation>
    <scope>NUCLEOTIDE SEQUENCE [LARGE SCALE GENOMIC DNA]</scope>
    <source>
        <strain evidence="1 2">DSM 12271</strain>
    </source>
</reference>
<accession>A0A1I0WWJ9</accession>
<dbReference type="Proteomes" id="UP000198619">
    <property type="component" value="Unassembled WGS sequence"/>
</dbReference>
<dbReference type="RefSeq" id="WP_090039534.1">
    <property type="nucleotide sequence ID" value="NZ_FOKI01000006.1"/>
</dbReference>